<feature type="domain" description="N-acetyltransferase" evidence="1">
    <location>
        <begin position="31"/>
        <end position="171"/>
    </location>
</feature>
<sequence>MANNPLTPRAVASNTELALISGPELLIGKHVTLERLTQNHFSDLYGNVGSHNDLWTWWPDGPFSTAPDFVRMLNALLRIGNLAIYAILLHSGPHQGKAVGCAFAQSKEPLTNRVSEIGVLFGPRLQRTRPATEVLFLLCRLLFEKLNYRRMAWKCDSLNLASRRAAQRYGLVYEGTFRQAQIVKGRNRDTCWYSMIDSEWPMCKKVYEKWLEDGNFDEHQRQRSRMEEIRESLR</sequence>
<dbReference type="InterPro" id="IPR000182">
    <property type="entry name" value="GNAT_dom"/>
</dbReference>
<evidence type="ECO:0000259" key="1">
    <source>
        <dbReference type="Pfam" id="PF13302"/>
    </source>
</evidence>
<dbReference type="PANTHER" id="PTHR43441">
    <property type="entry name" value="RIBOSOMAL-PROTEIN-SERINE ACETYLTRANSFERASE"/>
    <property type="match status" value="1"/>
</dbReference>
<dbReference type="Gene3D" id="3.40.630.30">
    <property type="match status" value="1"/>
</dbReference>
<dbReference type="InterPro" id="IPR016181">
    <property type="entry name" value="Acyl_CoA_acyltransferase"/>
</dbReference>
<comment type="caution">
    <text evidence="2">The sequence shown here is derived from an EMBL/GenBank/DDBJ whole genome shotgun (WGS) entry which is preliminary data.</text>
</comment>
<dbReference type="PANTHER" id="PTHR43441:SF2">
    <property type="entry name" value="FAMILY ACETYLTRANSFERASE, PUTATIVE (AFU_ORTHOLOGUE AFUA_7G00850)-RELATED"/>
    <property type="match status" value="1"/>
</dbReference>
<evidence type="ECO:0000313" key="3">
    <source>
        <dbReference type="Proteomes" id="UP001345013"/>
    </source>
</evidence>
<keyword evidence="3" id="KW-1185">Reference proteome</keyword>
<dbReference type="SUPFAM" id="SSF55729">
    <property type="entry name" value="Acyl-CoA N-acyltransferases (Nat)"/>
    <property type="match status" value="1"/>
</dbReference>
<organism evidence="2 3">
    <name type="scientific">Lithohypha guttulata</name>
    <dbReference type="NCBI Taxonomy" id="1690604"/>
    <lineage>
        <taxon>Eukaryota</taxon>
        <taxon>Fungi</taxon>
        <taxon>Dikarya</taxon>
        <taxon>Ascomycota</taxon>
        <taxon>Pezizomycotina</taxon>
        <taxon>Eurotiomycetes</taxon>
        <taxon>Chaetothyriomycetidae</taxon>
        <taxon>Chaetothyriales</taxon>
        <taxon>Trichomeriaceae</taxon>
        <taxon>Lithohypha</taxon>
    </lineage>
</organism>
<name>A0ABR0K1V0_9EURO</name>
<proteinExistence type="predicted"/>
<dbReference type="Pfam" id="PF13302">
    <property type="entry name" value="Acetyltransf_3"/>
    <property type="match status" value="1"/>
</dbReference>
<dbReference type="InterPro" id="IPR051908">
    <property type="entry name" value="Ribosomal_N-acetyltransferase"/>
</dbReference>
<evidence type="ECO:0000313" key="2">
    <source>
        <dbReference type="EMBL" id="KAK5083223.1"/>
    </source>
</evidence>
<gene>
    <name evidence="2" type="ORF">LTR24_007851</name>
</gene>
<protein>
    <recommendedName>
        <fullName evidence="1">N-acetyltransferase domain-containing protein</fullName>
    </recommendedName>
</protein>
<dbReference type="Proteomes" id="UP001345013">
    <property type="component" value="Unassembled WGS sequence"/>
</dbReference>
<accession>A0ABR0K1V0</accession>
<reference evidence="2 3" key="1">
    <citation type="submission" date="2023-08" db="EMBL/GenBank/DDBJ databases">
        <title>Black Yeasts Isolated from many extreme environments.</title>
        <authorList>
            <person name="Coleine C."/>
            <person name="Stajich J.E."/>
            <person name="Selbmann L."/>
        </authorList>
    </citation>
    <scope>NUCLEOTIDE SEQUENCE [LARGE SCALE GENOMIC DNA]</scope>
    <source>
        <strain evidence="2 3">CCFEE 5885</strain>
    </source>
</reference>
<dbReference type="EMBL" id="JAVRRG010000124">
    <property type="protein sequence ID" value="KAK5083223.1"/>
    <property type="molecule type" value="Genomic_DNA"/>
</dbReference>